<dbReference type="Gene3D" id="3.30.230.10">
    <property type="match status" value="1"/>
</dbReference>
<keyword evidence="1" id="KW-0418">Kinase</keyword>
<dbReference type="GO" id="GO:0016301">
    <property type="term" value="F:kinase activity"/>
    <property type="evidence" value="ECO:0007669"/>
    <property type="project" value="UniProtKB-KW"/>
</dbReference>
<dbReference type="NCBIfam" id="NF040656">
    <property type="entry name" value="GHMP_GYDIA"/>
    <property type="match status" value="1"/>
</dbReference>
<organism evidence="1 2">
    <name type="scientific">Bizionia saleffrena</name>
    <dbReference type="NCBI Taxonomy" id="291189"/>
    <lineage>
        <taxon>Bacteria</taxon>
        <taxon>Pseudomonadati</taxon>
        <taxon>Bacteroidota</taxon>
        <taxon>Flavobacteriia</taxon>
        <taxon>Flavobacteriales</taxon>
        <taxon>Flavobacteriaceae</taxon>
        <taxon>Bizionia</taxon>
    </lineage>
</organism>
<keyword evidence="2" id="KW-1185">Reference proteome</keyword>
<gene>
    <name evidence="1" type="ORF">ES676_02475</name>
</gene>
<dbReference type="InterPro" id="IPR047765">
    <property type="entry name" value="GHMP_GYDIA-like"/>
</dbReference>
<dbReference type="Proteomes" id="UP000323324">
    <property type="component" value="Unassembled WGS sequence"/>
</dbReference>
<evidence type="ECO:0000313" key="1">
    <source>
        <dbReference type="EMBL" id="TYB78196.1"/>
    </source>
</evidence>
<dbReference type="InterPro" id="IPR020568">
    <property type="entry name" value="Ribosomal_Su5_D2-typ_SF"/>
</dbReference>
<protein>
    <submittedName>
        <fullName evidence="1">GHMP kinase</fullName>
    </submittedName>
</protein>
<evidence type="ECO:0000313" key="2">
    <source>
        <dbReference type="Proteomes" id="UP000323324"/>
    </source>
</evidence>
<comment type="caution">
    <text evidence="1">The sequence shown here is derived from an EMBL/GenBank/DDBJ whole genome shotgun (WGS) entry which is preliminary data.</text>
</comment>
<sequence length="304" mass="34301">MQSFYSNGKLLITGEYVVLDGANAFALPTKLGQHLDVEPITDRNIIWTSFDEKGNLWFQDTFNIETLTSVANNSEDPVSKQLTALLKTAKKENPDFLTHHSGYKVSTRLDFPRDWGLGSSSTLINNLALWANVNPMTLLLHSFGGSGYDIACARHNAPILYQVGDPPKIKEISFNPRFKDELFFVHRNKKQNSRDAISTYKQYKTNSEIIIQKINRITSQLLKADSRLIFDALIIEHEILIAHVTNQTPIKNDLFPDFDNAIKSLGGWGGDFILVTGTKAYVYDYFNSKNYNTIIAYNDLILGA</sequence>
<dbReference type="SUPFAM" id="SSF54211">
    <property type="entry name" value="Ribosomal protein S5 domain 2-like"/>
    <property type="match status" value="1"/>
</dbReference>
<name>A0A8H2QFJ7_9FLAO</name>
<accession>A0A8H2QFJ7</accession>
<dbReference type="InterPro" id="IPR014721">
    <property type="entry name" value="Ribsml_uS5_D2-typ_fold_subgr"/>
</dbReference>
<reference evidence="1 2" key="1">
    <citation type="submission" date="2019-08" db="EMBL/GenBank/DDBJ databases">
        <title>Genomes of Antarctic Bizionia species.</title>
        <authorList>
            <person name="Bowman J.P."/>
        </authorList>
    </citation>
    <scope>NUCLEOTIDE SEQUENCE [LARGE SCALE GENOMIC DNA]</scope>
    <source>
        <strain evidence="1 2">HFD</strain>
    </source>
</reference>
<proteinExistence type="predicted"/>
<keyword evidence="1" id="KW-0808">Transferase</keyword>
<dbReference type="EMBL" id="VSKM01000002">
    <property type="protein sequence ID" value="TYB78196.1"/>
    <property type="molecule type" value="Genomic_DNA"/>
</dbReference>
<dbReference type="AlphaFoldDB" id="A0A8H2QFJ7"/>